<protein>
    <submittedName>
        <fullName evidence="1">Uncharacterized protein</fullName>
    </submittedName>
</protein>
<name>A0AAV5IZL7_9ROSI</name>
<sequence length="60" mass="6764">MPSFKVVNLLQPLTTLQCVIPIQIREVRSYGTNPSSFSSCPQICLHLDGFPVSIPFHLRH</sequence>
<evidence type="ECO:0000313" key="2">
    <source>
        <dbReference type="Proteomes" id="UP001054252"/>
    </source>
</evidence>
<dbReference type="Proteomes" id="UP001054252">
    <property type="component" value="Unassembled WGS sequence"/>
</dbReference>
<comment type="caution">
    <text evidence="1">The sequence shown here is derived from an EMBL/GenBank/DDBJ whole genome shotgun (WGS) entry which is preliminary data.</text>
</comment>
<evidence type="ECO:0000313" key="1">
    <source>
        <dbReference type="EMBL" id="GKV07794.1"/>
    </source>
</evidence>
<proteinExistence type="predicted"/>
<reference evidence="1 2" key="1">
    <citation type="journal article" date="2021" name="Commun. Biol.">
        <title>The genome of Shorea leprosula (Dipterocarpaceae) highlights the ecological relevance of drought in aseasonal tropical rainforests.</title>
        <authorList>
            <person name="Ng K.K.S."/>
            <person name="Kobayashi M.J."/>
            <person name="Fawcett J.A."/>
            <person name="Hatakeyama M."/>
            <person name="Paape T."/>
            <person name="Ng C.H."/>
            <person name="Ang C.C."/>
            <person name="Tnah L.H."/>
            <person name="Lee C.T."/>
            <person name="Nishiyama T."/>
            <person name="Sese J."/>
            <person name="O'Brien M.J."/>
            <person name="Copetti D."/>
            <person name="Mohd Noor M.I."/>
            <person name="Ong R.C."/>
            <person name="Putra M."/>
            <person name="Sireger I.Z."/>
            <person name="Indrioko S."/>
            <person name="Kosugi Y."/>
            <person name="Izuno A."/>
            <person name="Isagi Y."/>
            <person name="Lee S.L."/>
            <person name="Shimizu K.K."/>
        </authorList>
    </citation>
    <scope>NUCLEOTIDE SEQUENCE [LARGE SCALE GENOMIC DNA]</scope>
    <source>
        <strain evidence="1">214</strain>
    </source>
</reference>
<dbReference type="AlphaFoldDB" id="A0AAV5IZL7"/>
<dbReference type="EMBL" id="BPVZ01000028">
    <property type="protein sequence ID" value="GKV07794.1"/>
    <property type="molecule type" value="Genomic_DNA"/>
</dbReference>
<keyword evidence="2" id="KW-1185">Reference proteome</keyword>
<organism evidence="1 2">
    <name type="scientific">Rubroshorea leprosula</name>
    <dbReference type="NCBI Taxonomy" id="152421"/>
    <lineage>
        <taxon>Eukaryota</taxon>
        <taxon>Viridiplantae</taxon>
        <taxon>Streptophyta</taxon>
        <taxon>Embryophyta</taxon>
        <taxon>Tracheophyta</taxon>
        <taxon>Spermatophyta</taxon>
        <taxon>Magnoliopsida</taxon>
        <taxon>eudicotyledons</taxon>
        <taxon>Gunneridae</taxon>
        <taxon>Pentapetalae</taxon>
        <taxon>rosids</taxon>
        <taxon>malvids</taxon>
        <taxon>Malvales</taxon>
        <taxon>Dipterocarpaceae</taxon>
        <taxon>Rubroshorea</taxon>
    </lineage>
</organism>
<accession>A0AAV5IZL7</accession>
<gene>
    <name evidence="1" type="ORF">SLEP1_g19515</name>
</gene>